<dbReference type="RefSeq" id="WP_101831862.1">
    <property type="nucleotide sequence ID" value="NZ_FZMO01000138.1"/>
</dbReference>
<evidence type="ECO:0000256" key="3">
    <source>
        <dbReference type="ARBA" id="ARBA00023002"/>
    </source>
</evidence>
<evidence type="ECO:0000259" key="6">
    <source>
        <dbReference type="Pfam" id="PF00296"/>
    </source>
</evidence>
<evidence type="ECO:0000256" key="4">
    <source>
        <dbReference type="ARBA" id="ARBA00023033"/>
    </source>
</evidence>
<keyword evidence="2" id="KW-0288">FMN</keyword>
<sequence length="335" mass="36147">MQLGVRIPCYRRWCDAGAVRAIAQTAEDLGFDSLWVQDHLVLPTGGEAHLAEGVSGWMDGVAETGMTAHDYYGSDDWWLDPYAVWGFLAGATRRVTLASDIVVIPYRDPIVQAKLLGTLDVLTGGRMLVGTGSGHVRGEFEALGLDYAARGRMHDEHLRIIRALLTGEEVSFAGEFHRFGPVRPLLAPPRRHLPIFVGGNGRASIRRAAELGDGWLPSMVTPDGLRAGLAELDRQSERFGRAARPPVAVSLPSELRMPDGAAPPSRRPDTRPEDALDLIRQYARVGVAHLSLAFRVTSPDIYLRQIETFAREVLPGVPGRAAAVAAGSVSGPGPG</sequence>
<feature type="domain" description="Luciferase-like" evidence="6">
    <location>
        <begin position="18"/>
        <end position="251"/>
    </location>
</feature>
<dbReference type="InterPro" id="IPR036661">
    <property type="entry name" value="Luciferase-like_sf"/>
</dbReference>
<evidence type="ECO:0000256" key="2">
    <source>
        <dbReference type="ARBA" id="ARBA00022643"/>
    </source>
</evidence>
<keyword evidence="8" id="KW-1185">Reference proteome</keyword>
<dbReference type="GO" id="GO:0046306">
    <property type="term" value="P:alkanesulfonate catabolic process"/>
    <property type="evidence" value="ECO:0007669"/>
    <property type="project" value="TreeGrafter"/>
</dbReference>
<dbReference type="Gene3D" id="3.20.20.30">
    <property type="entry name" value="Luciferase-like domain"/>
    <property type="match status" value="1"/>
</dbReference>
<keyword evidence="4" id="KW-0503">Monooxygenase</keyword>
<dbReference type="Pfam" id="PF00296">
    <property type="entry name" value="Bac_luciferase"/>
    <property type="match status" value="1"/>
</dbReference>
<organism evidence="7 8">
    <name type="scientific">Frankia canadensis</name>
    <dbReference type="NCBI Taxonomy" id="1836972"/>
    <lineage>
        <taxon>Bacteria</taxon>
        <taxon>Bacillati</taxon>
        <taxon>Actinomycetota</taxon>
        <taxon>Actinomycetes</taxon>
        <taxon>Frankiales</taxon>
        <taxon>Frankiaceae</taxon>
        <taxon>Frankia</taxon>
    </lineage>
</organism>
<dbReference type="OrthoDB" id="4074025at2"/>
<dbReference type="InterPro" id="IPR050172">
    <property type="entry name" value="SsuD_RutA_monooxygenase"/>
</dbReference>
<dbReference type="NCBIfam" id="TIGR03619">
    <property type="entry name" value="F420_Rv2161c"/>
    <property type="match status" value="1"/>
</dbReference>
<accession>A0A2I2KR38</accession>
<dbReference type="PANTHER" id="PTHR42847:SF4">
    <property type="entry name" value="ALKANESULFONATE MONOOXYGENASE-RELATED"/>
    <property type="match status" value="1"/>
</dbReference>
<name>A0A2I2KR38_9ACTN</name>
<dbReference type="PANTHER" id="PTHR42847">
    <property type="entry name" value="ALKANESULFONATE MONOOXYGENASE"/>
    <property type="match status" value="1"/>
</dbReference>
<proteinExistence type="predicted"/>
<dbReference type="EMBL" id="FZMO01000138">
    <property type="protein sequence ID" value="SNQ48135.1"/>
    <property type="molecule type" value="Genomic_DNA"/>
</dbReference>
<keyword evidence="1" id="KW-0285">Flavoprotein</keyword>
<dbReference type="Proteomes" id="UP000234331">
    <property type="component" value="Unassembled WGS sequence"/>
</dbReference>
<dbReference type="GO" id="GO:0008726">
    <property type="term" value="F:alkanesulfonate monooxygenase activity"/>
    <property type="evidence" value="ECO:0007669"/>
    <property type="project" value="TreeGrafter"/>
</dbReference>
<dbReference type="AlphaFoldDB" id="A0A2I2KR38"/>
<evidence type="ECO:0000313" key="8">
    <source>
        <dbReference type="Proteomes" id="UP000234331"/>
    </source>
</evidence>
<evidence type="ECO:0000256" key="5">
    <source>
        <dbReference type="SAM" id="MobiDB-lite"/>
    </source>
</evidence>
<reference evidence="7 8" key="1">
    <citation type="submission" date="2017-06" db="EMBL/GenBank/DDBJ databases">
        <authorList>
            <person name="Kim H.J."/>
            <person name="Triplett B.A."/>
        </authorList>
    </citation>
    <scope>NUCLEOTIDE SEQUENCE [LARGE SCALE GENOMIC DNA]</scope>
    <source>
        <strain evidence="7">FRACA_ARgP5</strain>
    </source>
</reference>
<dbReference type="SUPFAM" id="SSF51679">
    <property type="entry name" value="Bacterial luciferase-like"/>
    <property type="match status" value="1"/>
</dbReference>
<dbReference type="InterPro" id="IPR011251">
    <property type="entry name" value="Luciferase-like_dom"/>
</dbReference>
<gene>
    <name evidence="7" type="ORF">FRACA_2220002</name>
</gene>
<feature type="region of interest" description="Disordered" evidence="5">
    <location>
        <begin position="252"/>
        <end position="272"/>
    </location>
</feature>
<dbReference type="InterPro" id="IPR019921">
    <property type="entry name" value="Lucif-like_OxRdtase_Rv2161c"/>
</dbReference>
<protein>
    <recommendedName>
        <fullName evidence="6">Luciferase-like domain-containing protein</fullName>
    </recommendedName>
</protein>
<keyword evidence="3" id="KW-0560">Oxidoreductase</keyword>
<evidence type="ECO:0000256" key="1">
    <source>
        <dbReference type="ARBA" id="ARBA00022630"/>
    </source>
</evidence>
<evidence type="ECO:0000313" key="7">
    <source>
        <dbReference type="EMBL" id="SNQ48135.1"/>
    </source>
</evidence>